<evidence type="ECO:0000256" key="4">
    <source>
        <dbReference type="SAM" id="MobiDB-lite"/>
    </source>
</evidence>
<dbReference type="InterPro" id="IPR029066">
    <property type="entry name" value="PLP-binding_barrel"/>
</dbReference>
<dbReference type="GO" id="GO:0030170">
    <property type="term" value="F:pyridoxal phosphate binding"/>
    <property type="evidence" value="ECO:0007669"/>
    <property type="project" value="TreeGrafter"/>
</dbReference>
<dbReference type="Pfam" id="PF01168">
    <property type="entry name" value="Ala_racemase_N"/>
    <property type="match status" value="1"/>
</dbReference>
<evidence type="ECO:0000259" key="5">
    <source>
        <dbReference type="Pfam" id="PF01168"/>
    </source>
</evidence>
<organism evidence="6 7">
    <name type="scientific">Candidatus Nitrohelix vancouverensis</name>
    <dbReference type="NCBI Taxonomy" id="2705534"/>
    <lineage>
        <taxon>Bacteria</taxon>
        <taxon>Pseudomonadati</taxon>
        <taxon>Nitrospinota/Tectimicrobiota group</taxon>
        <taxon>Nitrospinota</taxon>
        <taxon>Nitrospinia</taxon>
        <taxon>Nitrospinales</taxon>
        <taxon>Nitrospinaceae</taxon>
        <taxon>Candidatus Nitrohelix</taxon>
    </lineage>
</organism>
<feature type="region of interest" description="Disordered" evidence="4">
    <location>
        <begin position="359"/>
        <end position="383"/>
    </location>
</feature>
<evidence type="ECO:0000256" key="1">
    <source>
        <dbReference type="ARBA" id="ARBA00001933"/>
    </source>
</evidence>
<feature type="domain" description="Alanine racemase N-terminal" evidence="5">
    <location>
        <begin position="10"/>
        <end position="225"/>
    </location>
</feature>
<gene>
    <name evidence="6" type="ORF">G3M78_08265</name>
</gene>
<dbReference type="PANTHER" id="PTHR30511:SF3">
    <property type="entry name" value="LYSINE RACEMASE"/>
    <property type="match status" value="1"/>
</dbReference>
<dbReference type="Gene3D" id="3.20.20.10">
    <property type="entry name" value="Alanine racemase"/>
    <property type="match status" value="1"/>
</dbReference>
<dbReference type="EMBL" id="CP048620">
    <property type="protein sequence ID" value="QPJ65385.1"/>
    <property type="molecule type" value="Genomic_DNA"/>
</dbReference>
<evidence type="ECO:0000256" key="3">
    <source>
        <dbReference type="ARBA" id="ARBA00023235"/>
    </source>
</evidence>
<dbReference type="CDD" id="cd06815">
    <property type="entry name" value="PLPDE_III_AR_like_1"/>
    <property type="match status" value="1"/>
</dbReference>
<keyword evidence="2" id="KW-0663">Pyridoxal phosphate</keyword>
<name>A0A7T0G3H4_9BACT</name>
<dbReference type="InterPro" id="IPR001608">
    <property type="entry name" value="Ala_racemase_N"/>
</dbReference>
<comment type="cofactor">
    <cofactor evidence="1">
        <name>pyridoxal 5'-phosphate</name>
        <dbReference type="ChEBI" id="CHEBI:597326"/>
    </cofactor>
</comment>
<protein>
    <submittedName>
        <fullName evidence="6">Alanine/ornithine racemase family PLP-dependent enzyme</fullName>
    </submittedName>
</protein>
<accession>A0A7T0G3H4</accession>
<proteinExistence type="predicted"/>
<feature type="compositionally biased region" description="Polar residues" evidence="4">
    <location>
        <begin position="374"/>
        <end position="383"/>
    </location>
</feature>
<dbReference type="GO" id="GO:0008784">
    <property type="term" value="F:alanine racemase activity"/>
    <property type="evidence" value="ECO:0007669"/>
    <property type="project" value="TreeGrafter"/>
</dbReference>
<evidence type="ECO:0000256" key="2">
    <source>
        <dbReference type="ARBA" id="ARBA00022898"/>
    </source>
</evidence>
<dbReference type="AlphaFoldDB" id="A0A7T0G3H4"/>
<dbReference type="GO" id="GO:0005829">
    <property type="term" value="C:cytosol"/>
    <property type="evidence" value="ECO:0007669"/>
    <property type="project" value="TreeGrafter"/>
</dbReference>
<evidence type="ECO:0000313" key="6">
    <source>
        <dbReference type="EMBL" id="QPJ65385.1"/>
    </source>
</evidence>
<keyword evidence="3" id="KW-0413">Isomerase</keyword>
<reference evidence="7" key="1">
    <citation type="submission" date="2020-02" db="EMBL/GenBank/DDBJ databases">
        <title>Genomic and physiological characterization of two novel Nitrospinaceae genera.</title>
        <authorList>
            <person name="Mueller A.J."/>
            <person name="Jung M.-Y."/>
            <person name="Strachan C.R."/>
            <person name="Herbold C.W."/>
            <person name="Kirkegaard R.H."/>
            <person name="Daims H."/>
        </authorList>
    </citation>
    <scope>NUCLEOTIDE SEQUENCE [LARGE SCALE GENOMIC DNA]</scope>
</reference>
<sequence length="383" mass="41920">MQKSLPRIEISLSKIQENARILCALYGQRGIGLMGVTKAVLGEPAIAEAMILGGVRYIADSRIENIIKMKAADKFSTQFVLLRSPPSHAEIIIKHADISLNSEMETIRELSLFAKGNDKSHKVIIMVELGDLREGILPADLSQFVKETLSLPHIYIIGIGCNLACHGGIKPGNKNMEKLSDLAGSLEKEFHIKLEIISGGNSANYDWFKSTKSMGRINNLRIGESILLGRETIGRKQIPGLHTGAFKLVTEVIESKKKPSLPFGDNGQDAFGDNPSFSDRGIRERTIVALGKQDVHMQGLTPESPLTILGASSDHTIIDNENHNFKVGDEVSFGLKYSGLLSAMTSPFINKRFVKDCDQEPVHSSPALPARARLNTNAETELK</sequence>
<dbReference type="InterPro" id="IPR000821">
    <property type="entry name" value="Ala_racemase"/>
</dbReference>
<dbReference type="SUPFAM" id="SSF51419">
    <property type="entry name" value="PLP-binding barrel"/>
    <property type="match status" value="1"/>
</dbReference>
<dbReference type="KEGG" id="nva:G3M78_08265"/>
<dbReference type="Proteomes" id="UP000594464">
    <property type="component" value="Chromosome"/>
</dbReference>
<dbReference type="PANTHER" id="PTHR30511">
    <property type="entry name" value="ALANINE RACEMASE"/>
    <property type="match status" value="1"/>
</dbReference>
<evidence type="ECO:0000313" key="7">
    <source>
        <dbReference type="Proteomes" id="UP000594464"/>
    </source>
</evidence>